<dbReference type="EMBL" id="AP025591">
    <property type="protein sequence ID" value="BDG04677.1"/>
    <property type="molecule type" value="Genomic_DNA"/>
</dbReference>
<sequence>MRLARRADTLRSLTLAILAIAPFLPGCKCPTVDSGHRGIVFKSLGGGTSKEVLDEGMHLMPVWNSVIPYDTRVHEMKESLSVLSSNGLAIQVDASVRYRPKVDELYALQTEIGPDYDQKVVAPVVRSEARKVFGRYQPEEIYSTKREEIERQIYDEVLRALEGKHVIVEAVLVRDVILPETIRTAIADKLAEEQRAQKMRFTLDRERQEAQRKQIEAEGIAKYQSIVRQGLTPEYLQFKGIEATERLAASQNAKIVIVGSGKSGLPLILQGEK</sequence>
<dbReference type="PRINTS" id="PR00679">
    <property type="entry name" value="PROHIBITIN"/>
</dbReference>
<dbReference type="InterPro" id="IPR036013">
    <property type="entry name" value="Band_7/SPFH_dom_sf"/>
</dbReference>
<dbReference type="Proteomes" id="UP001162891">
    <property type="component" value="Chromosome"/>
</dbReference>
<dbReference type="SUPFAM" id="SSF117892">
    <property type="entry name" value="Band 7/SPFH domain"/>
    <property type="match status" value="1"/>
</dbReference>
<reference evidence="4" key="1">
    <citation type="journal article" date="2022" name="Int. J. Syst. Evol. Microbiol.">
        <title>Anaeromyxobacter oryzae sp. nov., Anaeromyxobacter diazotrophicus sp. nov. and Anaeromyxobacter paludicola sp. nov., isolated from paddy soils.</title>
        <authorList>
            <person name="Itoh H."/>
            <person name="Xu Z."/>
            <person name="Mise K."/>
            <person name="Masuda Y."/>
            <person name="Ushijima N."/>
            <person name="Hayakawa C."/>
            <person name="Shiratori Y."/>
            <person name="Senoo K."/>
        </authorList>
    </citation>
    <scope>NUCLEOTIDE SEQUENCE [LARGE SCALE GENOMIC DNA]</scope>
    <source>
        <strain evidence="4">Red232</strain>
    </source>
</reference>
<name>A0ABM7WYQ5_9BACT</name>
<dbReference type="InterPro" id="IPR000163">
    <property type="entry name" value="Prohibitin"/>
</dbReference>
<accession>A0ABM7WYQ5</accession>
<feature type="domain" description="Band 7" evidence="2">
    <location>
        <begin position="28"/>
        <end position="190"/>
    </location>
</feature>
<protein>
    <recommendedName>
        <fullName evidence="2">Band 7 domain-containing protein</fullName>
    </recommendedName>
</protein>
<dbReference type="SMART" id="SM00244">
    <property type="entry name" value="PHB"/>
    <property type="match status" value="1"/>
</dbReference>
<comment type="subcellular location">
    <subcellularLocation>
        <location evidence="1">Membrane</location>
        <topology evidence="1">Single-pass membrane protein</topology>
    </subcellularLocation>
</comment>
<evidence type="ECO:0000259" key="2">
    <source>
        <dbReference type="SMART" id="SM00244"/>
    </source>
</evidence>
<dbReference type="PANTHER" id="PTHR23222:SF0">
    <property type="entry name" value="PROHIBITIN 1"/>
    <property type="match status" value="1"/>
</dbReference>
<evidence type="ECO:0000313" key="4">
    <source>
        <dbReference type="Proteomes" id="UP001162891"/>
    </source>
</evidence>
<dbReference type="InterPro" id="IPR001107">
    <property type="entry name" value="Band_7"/>
</dbReference>
<gene>
    <name evidence="3" type="ORF">AMOR_36730</name>
</gene>
<evidence type="ECO:0000256" key="1">
    <source>
        <dbReference type="ARBA" id="ARBA00004167"/>
    </source>
</evidence>
<proteinExistence type="predicted"/>
<keyword evidence="4" id="KW-1185">Reference proteome</keyword>
<dbReference type="PANTHER" id="PTHR23222">
    <property type="entry name" value="PROHIBITIN"/>
    <property type="match status" value="1"/>
</dbReference>
<dbReference type="Pfam" id="PF01145">
    <property type="entry name" value="Band_7"/>
    <property type="match status" value="1"/>
</dbReference>
<evidence type="ECO:0000313" key="3">
    <source>
        <dbReference type="EMBL" id="BDG04677.1"/>
    </source>
</evidence>
<dbReference type="CDD" id="cd03401">
    <property type="entry name" value="SPFH_prohibitin"/>
    <property type="match status" value="1"/>
</dbReference>
<dbReference type="RefSeq" id="WP_248353128.1">
    <property type="nucleotide sequence ID" value="NZ_AP025591.1"/>
</dbReference>
<organism evidence="3 4">
    <name type="scientific">Anaeromyxobacter oryzae</name>
    <dbReference type="NCBI Taxonomy" id="2918170"/>
    <lineage>
        <taxon>Bacteria</taxon>
        <taxon>Pseudomonadati</taxon>
        <taxon>Myxococcota</taxon>
        <taxon>Myxococcia</taxon>
        <taxon>Myxococcales</taxon>
        <taxon>Cystobacterineae</taxon>
        <taxon>Anaeromyxobacteraceae</taxon>
        <taxon>Anaeromyxobacter</taxon>
    </lineage>
</organism>
<dbReference type="Gene3D" id="3.30.479.30">
    <property type="entry name" value="Band 7 domain"/>
    <property type="match status" value="1"/>
</dbReference>